<evidence type="ECO:0000313" key="3">
    <source>
        <dbReference type="Proteomes" id="UP000315295"/>
    </source>
</evidence>
<dbReference type="InterPro" id="IPR012438">
    <property type="entry name" value="DUF1639"/>
</dbReference>
<comment type="caution">
    <text evidence="2">The sequence shown here is derived from an EMBL/GenBank/DDBJ whole genome shotgun (WGS) entry which is preliminary data.</text>
</comment>
<reference evidence="2 3" key="1">
    <citation type="journal article" date="2019" name="G3 (Bethesda)">
        <title>Sequencing of a Wild Apple (Malus baccata) Genome Unravels the Differences Between Cultivated and Wild Apple Species Regarding Disease Resistance and Cold Tolerance.</title>
        <authorList>
            <person name="Chen X."/>
        </authorList>
    </citation>
    <scope>NUCLEOTIDE SEQUENCE [LARGE SCALE GENOMIC DNA]</scope>
    <source>
        <strain evidence="3">cv. Shandingzi</strain>
        <tissue evidence="2">Leaves</tissue>
    </source>
</reference>
<feature type="region of interest" description="Disordered" evidence="1">
    <location>
        <begin position="132"/>
        <end position="158"/>
    </location>
</feature>
<keyword evidence="3" id="KW-1185">Reference proteome</keyword>
<feature type="region of interest" description="Disordered" evidence="1">
    <location>
        <begin position="48"/>
        <end position="76"/>
    </location>
</feature>
<feature type="compositionally biased region" description="Polar residues" evidence="1">
    <location>
        <begin position="190"/>
        <end position="199"/>
    </location>
</feature>
<accession>A0A540MGB6</accession>
<dbReference type="EMBL" id="VIEB01000263">
    <property type="protein sequence ID" value="TQD97800.1"/>
    <property type="molecule type" value="Genomic_DNA"/>
</dbReference>
<proteinExistence type="predicted"/>
<dbReference type="PANTHER" id="PTHR33130:SF43">
    <property type="entry name" value="OS01G0688600 PROTEIN"/>
    <property type="match status" value="1"/>
</dbReference>
<evidence type="ECO:0000256" key="1">
    <source>
        <dbReference type="SAM" id="MobiDB-lite"/>
    </source>
</evidence>
<dbReference type="Pfam" id="PF07797">
    <property type="entry name" value="DUF1639"/>
    <property type="match status" value="1"/>
</dbReference>
<gene>
    <name evidence="2" type="ORF">C1H46_016580</name>
</gene>
<dbReference type="PANTHER" id="PTHR33130">
    <property type="entry name" value="PUTATIVE (DUF1639)-RELATED"/>
    <property type="match status" value="1"/>
</dbReference>
<feature type="compositionally biased region" description="Polar residues" evidence="1">
    <location>
        <begin position="53"/>
        <end position="66"/>
    </location>
</feature>
<feature type="region of interest" description="Disordered" evidence="1">
    <location>
        <begin position="179"/>
        <end position="199"/>
    </location>
</feature>
<name>A0A540MGB6_MALBA</name>
<dbReference type="Proteomes" id="UP000315295">
    <property type="component" value="Unassembled WGS sequence"/>
</dbReference>
<feature type="compositionally biased region" description="Basic and acidic residues" evidence="1">
    <location>
        <begin position="143"/>
        <end position="158"/>
    </location>
</feature>
<protein>
    <submittedName>
        <fullName evidence="2">Uncharacterized protein</fullName>
    </submittedName>
</protein>
<sequence length="199" mass="22346">MATPVFSKSLIPLPQFKWTKKDETTSQNDNPCQQLSSNQKLVELHLEAEKSGAKSSNVENGANSVPSIEVNADARRSRSRNRLQIRKNEALHLFKIEEKVAVIVEKEPKPEVHKVLYLASLAAKAATEELEEGNAASAGPSKAEGKEKSAQMKDNKPKISIEVMKNGIEDDLFIMTWQRPSRSPKKRNKNMQYQLDYSN</sequence>
<evidence type="ECO:0000313" key="2">
    <source>
        <dbReference type="EMBL" id="TQD97800.1"/>
    </source>
</evidence>
<organism evidence="2 3">
    <name type="scientific">Malus baccata</name>
    <name type="common">Siberian crab apple</name>
    <name type="synonym">Pyrus baccata</name>
    <dbReference type="NCBI Taxonomy" id="106549"/>
    <lineage>
        <taxon>Eukaryota</taxon>
        <taxon>Viridiplantae</taxon>
        <taxon>Streptophyta</taxon>
        <taxon>Embryophyta</taxon>
        <taxon>Tracheophyta</taxon>
        <taxon>Spermatophyta</taxon>
        <taxon>Magnoliopsida</taxon>
        <taxon>eudicotyledons</taxon>
        <taxon>Gunneridae</taxon>
        <taxon>Pentapetalae</taxon>
        <taxon>rosids</taxon>
        <taxon>fabids</taxon>
        <taxon>Rosales</taxon>
        <taxon>Rosaceae</taxon>
        <taxon>Amygdaloideae</taxon>
        <taxon>Maleae</taxon>
        <taxon>Malus</taxon>
    </lineage>
</organism>
<dbReference type="AlphaFoldDB" id="A0A540MGB6"/>